<evidence type="ECO:0000313" key="1">
    <source>
        <dbReference type="EMBL" id="KRH46167.1"/>
    </source>
</evidence>
<reference evidence="1 2" key="1">
    <citation type="journal article" date="2010" name="Nature">
        <title>Genome sequence of the palaeopolyploid soybean.</title>
        <authorList>
            <person name="Schmutz J."/>
            <person name="Cannon S.B."/>
            <person name="Schlueter J."/>
            <person name="Ma J."/>
            <person name="Mitros T."/>
            <person name="Nelson W."/>
            <person name="Hyten D.L."/>
            <person name="Song Q."/>
            <person name="Thelen J.J."/>
            <person name="Cheng J."/>
            <person name="Xu D."/>
            <person name="Hellsten U."/>
            <person name="May G.D."/>
            <person name="Yu Y."/>
            <person name="Sakurai T."/>
            <person name="Umezawa T."/>
            <person name="Bhattacharyya M.K."/>
            <person name="Sandhu D."/>
            <person name="Valliyodan B."/>
            <person name="Lindquist E."/>
            <person name="Peto M."/>
            <person name="Grant D."/>
            <person name="Shu S."/>
            <person name="Goodstein D."/>
            <person name="Barry K."/>
            <person name="Futrell-Griggs M."/>
            <person name="Abernathy B."/>
            <person name="Du J."/>
            <person name="Tian Z."/>
            <person name="Zhu L."/>
            <person name="Gill N."/>
            <person name="Joshi T."/>
            <person name="Libault M."/>
            <person name="Sethuraman A."/>
            <person name="Zhang X.-C."/>
            <person name="Shinozaki K."/>
            <person name="Nguyen H.T."/>
            <person name="Wing R.A."/>
            <person name="Cregan P."/>
            <person name="Specht J."/>
            <person name="Grimwood J."/>
            <person name="Rokhsar D."/>
            <person name="Stacey G."/>
            <person name="Shoemaker R.C."/>
            <person name="Jackson S.A."/>
        </authorList>
    </citation>
    <scope>NUCLEOTIDE SEQUENCE [LARGE SCALE GENOMIC DNA]</scope>
    <source>
        <strain evidence="2">cv. Williams 82</strain>
        <tissue evidence="1">Callus</tissue>
    </source>
</reference>
<proteinExistence type="predicted"/>
<evidence type="ECO:0000313" key="3">
    <source>
        <dbReference type="Proteomes" id="UP000008827"/>
    </source>
</evidence>
<name>A0A0R0IV89_SOYBN</name>
<accession>A0A0R0IV89</accession>
<dbReference type="EMBL" id="CM000841">
    <property type="protein sequence ID" value="KRH46167.1"/>
    <property type="molecule type" value="Genomic_DNA"/>
</dbReference>
<dbReference type="AlphaFoldDB" id="A0A0R0IV89"/>
<reference evidence="1" key="3">
    <citation type="submission" date="2018-07" db="EMBL/GenBank/DDBJ databases">
        <title>WGS assembly of Glycine max.</title>
        <authorList>
            <person name="Schmutz J."/>
            <person name="Cannon S."/>
            <person name="Schlueter J."/>
            <person name="Ma J."/>
            <person name="Mitros T."/>
            <person name="Nelson W."/>
            <person name="Hyten D."/>
            <person name="Song Q."/>
            <person name="Thelen J."/>
            <person name="Cheng J."/>
            <person name="Xu D."/>
            <person name="Hellsten U."/>
            <person name="May G."/>
            <person name="Yu Y."/>
            <person name="Sakurai T."/>
            <person name="Umezawa T."/>
            <person name="Bhattacharyya M."/>
            <person name="Sandhu D."/>
            <person name="Valliyodan B."/>
            <person name="Lindquist E."/>
            <person name="Peto M."/>
            <person name="Grant D."/>
            <person name="Shu S."/>
            <person name="Goodstein D."/>
            <person name="Barry K."/>
            <person name="Futrell-Griggs M."/>
            <person name="Abernathy B."/>
            <person name="Du J."/>
            <person name="Tian Z."/>
            <person name="Zhu L."/>
            <person name="Gill N."/>
            <person name="Joshi T."/>
            <person name="Libault M."/>
            <person name="Sethuraman A."/>
            <person name="Zhang X."/>
            <person name="Shinozaki K."/>
            <person name="Nguyen H."/>
            <person name="Wing R."/>
            <person name="Cregan P."/>
            <person name="Specht J."/>
            <person name="Grimwood J."/>
            <person name="Rokhsar D."/>
            <person name="Stacey G."/>
            <person name="Shoemaker R."/>
            <person name="Jackson S."/>
        </authorList>
    </citation>
    <scope>NUCLEOTIDE SEQUENCE</scope>
    <source>
        <tissue evidence="1">Callus</tissue>
    </source>
</reference>
<dbReference type="EnsemblPlants" id="KRH46167">
    <property type="protein sequence ID" value="KRH46167"/>
    <property type="gene ID" value="GLYMA_08G315700"/>
</dbReference>
<dbReference type="Gramene" id="KRH46167">
    <property type="protein sequence ID" value="KRH46167"/>
    <property type="gene ID" value="GLYMA_08G315700"/>
</dbReference>
<sequence length="74" mass="8654">MLGTCAEEKQWAIFQGCFQCFVIPLVTGGEARERRKFGSTRHWFSFPKKSPKLMEIHMTYPLTRLSLRGNVRTF</sequence>
<reference evidence="2" key="2">
    <citation type="submission" date="2018-02" db="UniProtKB">
        <authorList>
            <consortium name="EnsemblPlants"/>
        </authorList>
    </citation>
    <scope>IDENTIFICATION</scope>
    <source>
        <strain evidence="2">Williams 82</strain>
    </source>
</reference>
<gene>
    <name evidence="1" type="ORF">GLYMA_08G315700</name>
</gene>
<protein>
    <submittedName>
        <fullName evidence="1 2">Uncharacterized protein</fullName>
    </submittedName>
</protein>
<organism evidence="1">
    <name type="scientific">Glycine max</name>
    <name type="common">Soybean</name>
    <name type="synonym">Glycine hispida</name>
    <dbReference type="NCBI Taxonomy" id="3847"/>
    <lineage>
        <taxon>Eukaryota</taxon>
        <taxon>Viridiplantae</taxon>
        <taxon>Streptophyta</taxon>
        <taxon>Embryophyta</taxon>
        <taxon>Tracheophyta</taxon>
        <taxon>Spermatophyta</taxon>
        <taxon>Magnoliopsida</taxon>
        <taxon>eudicotyledons</taxon>
        <taxon>Gunneridae</taxon>
        <taxon>Pentapetalae</taxon>
        <taxon>rosids</taxon>
        <taxon>fabids</taxon>
        <taxon>Fabales</taxon>
        <taxon>Fabaceae</taxon>
        <taxon>Papilionoideae</taxon>
        <taxon>50 kb inversion clade</taxon>
        <taxon>NPAAA clade</taxon>
        <taxon>indigoferoid/millettioid clade</taxon>
        <taxon>Phaseoleae</taxon>
        <taxon>Glycine</taxon>
        <taxon>Glycine subgen. Soja</taxon>
    </lineage>
</organism>
<evidence type="ECO:0000313" key="2">
    <source>
        <dbReference type="EnsemblPlants" id="KRH46167"/>
    </source>
</evidence>
<dbReference type="InParanoid" id="A0A0R0IV89"/>
<keyword evidence="3" id="KW-1185">Reference proteome</keyword>
<dbReference type="Proteomes" id="UP000008827">
    <property type="component" value="Chromosome 8"/>
</dbReference>